<accession>A0AAV2SKA2</accession>
<evidence type="ECO:0000313" key="2">
    <source>
        <dbReference type="Proteomes" id="UP001497623"/>
    </source>
</evidence>
<comment type="caution">
    <text evidence="1">The sequence shown here is derived from an EMBL/GenBank/DDBJ whole genome shotgun (WGS) entry which is preliminary data.</text>
</comment>
<organism evidence="1 2">
    <name type="scientific">Meganyctiphanes norvegica</name>
    <name type="common">Northern krill</name>
    <name type="synonym">Thysanopoda norvegica</name>
    <dbReference type="NCBI Taxonomy" id="48144"/>
    <lineage>
        <taxon>Eukaryota</taxon>
        <taxon>Metazoa</taxon>
        <taxon>Ecdysozoa</taxon>
        <taxon>Arthropoda</taxon>
        <taxon>Crustacea</taxon>
        <taxon>Multicrustacea</taxon>
        <taxon>Malacostraca</taxon>
        <taxon>Eumalacostraca</taxon>
        <taxon>Eucarida</taxon>
        <taxon>Euphausiacea</taxon>
        <taxon>Euphausiidae</taxon>
        <taxon>Meganyctiphanes</taxon>
    </lineage>
</organism>
<gene>
    <name evidence="1" type="ORF">MNOR_LOCUS37361</name>
</gene>
<dbReference type="EMBL" id="CAXKWB010074585">
    <property type="protein sequence ID" value="CAL4198362.1"/>
    <property type="molecule type" value="Genomic_DNA"/>
</dbReference>
<protein>
    <submittedName>
        <fullName evidence="1">Uncharacterized protein</fullName>
    </submittedName>
</protein>
<name>A0AAV2SKA2_MEGNR</name>
<keyword evidence="2" id="KW-1185">Reference proteome</keyword>
<sequence>MQILCDAKMLFCYIDYNVLTNKNILILPGRIYWNEIITLWESAFHNFTHFLRKNVLQIDFNRFFHFKKWLGKLNYLYAKNIKTIFKYNVKSLQGKNEISRTLNIQCCKSLGMKYDVFYCFNSYNSRAFTTYYIIITVICSNRLDTDYFPLSNIADININIVKCICSINRQFRHFCSVDKQCCTHYFRKESNTIFVGDENCPCGVPKSTGGAVAAATAQTKSHIAYDSHDDYRSYSYYIPLGKLLVIDKITFMLTDIMYW</sequence>
<dbReference type="AlphaFoldDB" id="A0AAV2SKA2"/>
<reference evidence="1 2" key="1">
    <citation type="submission" date="2024-05" db="EMBL/GenBank/DDBJ databases">
        <authorList>
            <person name="Wallberg A."/>
        </authorList>
    </citation>
    <scope>NUCLEOTIDE SEQUENCE [LARGE SCALE GENOMIC DNA]</scope>
</reference>
<dbReference type="Proteomes" id="UP001497623">
    <property type="component" value="Unassembled WGS sequence"/>
</dbReference>
<proteinExistence type="predicted"/>
<evidence type="ECO:0000313" key="1">
    <source>
        <dbReference type="EMBL" id="CAL4198362.1"/>
    </source>
</evidence>